<dbReference type="AlphaFoldDB" id="A0A395SH40"/>
<dbReference type="EMBL" id="PXOF01000039">
    <property type="protein sequence ID" value="RGP71784.1"/>
    <property type="molecule type" value="Genomic_DNA"/>
</dbReference>
<protein>
    <submittedName>
        <fullName evidence="1">Uncharacterized protein</fullName>
    </submittedName>
</protein>
<proteinExistence type="predicted"/>
<evidence type="ECO:0000313" key="1">
    <source>
        <dbReference type="EMBL" id="RGP71784.1"/>
    </source>
</evidence>
<reference evidence="1 2" key="1">
    <citation type="journal article" date="2018" name="PLoS Pathog.">
        <title>Evolution of structural diversity of trichothecenes, a family of toxins produced by plant pathogenic and entomopathogenic fungi.</title>
        <authorList>
            <person name="Proctor R.H."/>
            <person name="McCormick S.P."/>
            <person name="Kim H.S."/>
            <person name="Cardoza R.E."/>
            <person name="Stanley A.M."/>
            <person name="Lindo L."/>
            <person name="Kelly A."/>
            <person name="Brown D.W."/>
            <person name="Lee T."/>
            <person name="Vaughan M.M."/>
            <person name="Alexander N.J."/>
            <person name="Busman M."/>
            <person name="Gutierrez S."/>
        </authorList>
    </citation>
    <scope>NUCLEOTIDE SEQUENCE [LARGE SCALE GENOMIC DNA]</scope>
    <source>
        <strain evidence="1 2">NRRL 3299</strain>
    </source>
</reference>
<dbReference type="STRING" id="5514.A0A395SH40"/>
<dbReference type="Proteomes" id="UP000266152">
    <property type="component" value="Unassembled WGS sequence"/>
</dbReference>
<accession>A0A395SH40</accession>
<name>A0A395SH40_FUSSP</name>
<comment type="caution">
    <text evidence="1">The sequence shown here is derived from an EMBL/GenBank/DDBJ whole genome shotgun (WGS) entry which is preliminary data.</text>
</comment>
<keyword evidence="2" id="KW-1185">Reference proteome</keyword>
<sequence>MTRALELAWKYVHDQEHVLVYVDDPWIQCEVVDLFTLAGFKAGSYRLSDNEAEKEKILDEWNDQNSDLQVLVADVTAPATAGTMHNCCSKVLILGWFGDSENMFQATGVHGSRNVTFHLLKVSDTYHDHHDGIIIHLGHVFSLVTNLMLHPDQDTKFWKNNAPFLMQECVEMARSLDKAENVERFLAYTPEELRKSSVLGLFRGAVKVTIKNLTDNNEVLLQWRKAQEGVQKRAA</sequence>
<organism evidence="1 2">
    <name type="scientific">Fusarium sporotrichioides</name>
    <dbReference type="NCBI Taxonomy" id="5514"/>
    <lineage>
        <taxon>Eukaryota</taxon>
        <taxon>Fungi</taxon>
        <taxon>Dikarya</taxon>
        <taxon>Ascomycota</taxon>
        <taxon>Pezizomycotina</taxon>
        <taxon>Sordariomycetes</taxon>
        <taxon>Hypocreomycetidae</taxon>
        <taxon>Hypocreales</taxon>
        <taxon>Nectriaceae</taxon>
        <taxon>Fusarium</taxon>
    </lineage>
</organism>
<evidence type="ECO:0000313" key="2">
    <source>
        <dbReference type="Proteomes" id="UP000266152"/>
    </source>
</evidence>
<gene>
    <name evidence="1" type="ORF">FSPOR_3150</name>
</gene>